<reference evidence="1" key="1">
    <citation type="submission" date="2014-11" db="EMBL/GenBank/DDBJ databases">
        <authorList>
            <person name="Amaro Gonzalez C."/>
        </authorList>
    </citation>
    <scope>NUCLEOTIDE SEQUENCE</scope>
</reference>
<accession>A0A0E9SS36</accession>
<reference evidence="1" key="2">
    <citation type="journal article" date="2015" name="Fish Shellfish Immunol.">
        <title>Early steps in the European eel (Anguilla anguilla)-Vibrio vulnificus interaction in the gills: Role of the RtxA13 toxin.</title>
        <authorList>
            <person name="Callol A."/>
            <person name="Pajuelo D."/>
            <person name="Ebbesson L."/>
            <person name="Teles M."/>
            <person name="MacKenzie S."/>
            <person name="Amaro C."/>
        </authorList>
    </citation>
    <scope>NUCLEOTIDE SEQUENCE</scope>
</reference>
<evidence type="ECO:0000313" key="1">
    <source>
        <dbReference type="EMBL" id="JAH43465.1"/>
    </source>
</evidence>
<dbReference type="AlphaFoldDB" id="A0A0E9SS36"/>
<protein>
    <submittedName>
        <fullName evidence="1">Uncharacterized protein</fullName>
    </submittedName>
</protein>
<dbReference type="EMBL" id="GBXM01065112">
    <property type="protein sequence ID" value="JAH43465.1"/>
    <property type="molecule type" value="Transcribed_RNA"/>
</dbReference>
<proteinExistence type="predicted"/>
<sequence length="32" mass="3803">MFLQLKKKTHIIMIRVNHCSTKILVAEYNLLC</sequence>
<name>A0A0E9SS36_ANGAN</name>
<organism evidence="1">
    <name type="scientific">Anguilla anguilla</name>
    <name type="common">European freshwater eel</name>
    <name type="synonym">Muraena anguilla</name>
    <dbReference type="NCBI Taxonomy" id="7936"/>
    <lineage>
        <taxon>Eukaryota</taxon>
        <taxon>Metazoa</taxon>
        <taxon>Chordata</taxon>
        <taxon>Craniata</taxon>
        <taxon>Vertebrata</taxon>
        <taxon>Euteleostomi</taxon>
        <taxon>Actinopterygii</taxon>
        <taxon>Neopterygii</taxon>
        <taxon>Teleostei</taxon>
        <taxon>Anguilliformes</taxon>
        <taxon>Anguillidae</taxon>
        <taxon>Anguilla</taxon>
    </lineage>
</organism>